<dbReference type="FunCoup" id="G9EU71">
    <property type="interactions" value="382"/>
</dbReference>
<evidence type="ECO:0000256" key="4">
    <source>
        <dbReference type="ARBA" id="ARBA00022723"/>
    </source>
</evidence>
<dbReference type="EMBL" id="JH413849">
    <property type="protein sequence ID" value="EHL29145.1"/>
    <property type="molecule type" value="Genomic_DNA"/>
</dbReference>
<dbReference type="RefSeq" id="WP_006872725.1">
    <property type="nucleotide sequence ID" value="NZ_JH413849.1"/>
</dbReference>
<dbReference type="OrthoDB" id="4279at2"/>
<evidence type="ECO:0000256" key="7">
    <source>
        <dbReference type="ARBA" id="ARBA00047989"/>
    </source>
</evidence>
<evidence type="ECO:0000256" key="8">
    <source>
        <dbReference type="ARBA" id="ARBA00048968"/>
    </source>
</evidence>
<reference evidence="11 12" key="1">
    <citation type="journal article" date="2011" name="BMC Genomics">
        <title>Insight into cross-talk between intra-amoebal pathogens.</title>
        <authorList>
            <person name="Gimenez G."/>
            <person name="Bertelli C."/>
            <person name="Moliner C."/>
            <person name="Robert C."/>
            <person name="Raoult D."/>
            <person name="Fournier P.E."/>
            <person name="Greub G."/>
        </authorList>
    </citation>
    <scope>NUCLEOTIDE SEQUENCE [LARGE SCALE GENOMIC DNA]</scope>
    <source>
        <strain evidence="11 12">LLAP12</strain>
    </source>
</reference>
<dbReference type="Gene3D" id="3.60.140.10">
    <property type="entry name" value="CNF1/YfiH-like putative cysteine hydrolases"/>
    <property type="match status" value="1"/>
</dbReference>
<evidence type="ECO:0000256" key="5">
    <source>
        <dbReference type="ARBA" id="ARBA00022801"/>
    </source>
</evidence>
<comment type="catalytic activity">
    <reaction evidence="7">
        <text>adenosine + H2O + H(+) = inosine + NH4(+)</text>
        <dbReference type="Rhea" id="RHEA:24408"/>
        <dbReference type="ChEBI" id="CHEBI:15377"/>
        <dbReference type="ChEBI" id="CHEBI:15378"/>
        <dbReference type="ChEBI" id="CHEBI:16335"/>
        <dbReference type="ChEBI" id="CHEBI:17596"/>
        <dbReference type="ChEBI" id="CHEBI:28938"/>
        <dbReference type="EC" id="3.5.4.4"/>
    </reaction>
    <physiologicalReaction direction="left-to-right" evidence="7">
        <dbReference type="Rhea" id="RHEA:24409"/>
    </physiologicalReaction>
</comment>
<comment type="similarity">
    <text evidence="2 10">Belongs to the purine nucleoside phosphorylase YfiH/LACC1 family.</text>
</comment>
<keyword evidence="3" id="KW-0808">Transferase</keyword>
<dbReference type="SUPFAM" id="SSF64438">
    <property type="entry name" value="CNF1/YfiH-like putative cysteine hydrolases"/>
    <property type="match status" value="1"/>
</dbReference>
<evidence type="ECO:0000256" key="3">
    <source>
        <dbReference type="ARBA" id="ARBA00022679"/>
    </source>
</evidence>
<dbReference type="InParanoid" id="G9EU71"/>
<keyword evidence="12" id="KW-1185">Reference proteome</keyword>
<comment type="catalytic activity">
    <reaction evidence="1">
        <text>inosine + phosphate = alpha-D-ribose 1-phosphate + hypoxanthine</text>
        <dbReference type="Rhea" id="RHEA:27646"/>
        <dbReference type="ChEBI" id="CHEBI:17368"/>
        <dbReference type="ChEBI" id="CHEBI:17596"/>
        <dbReference type="ChEBI" id="CHEBI:43474"/>
        <dbReference type="ChEBI" id="CHEBI:57720"/>
        <dbReference type="EC" id="2.4.2.1"/>
    </reaction>
    <physiologicalReaction direction="left-to-right" evidence="1">
        <dbReference type="Rhea" id="RHEA:27647"/>
    </physiologicalReaction>
</comment>
<accession>G9EU71</accession>
<organism evidence="11 12">
    <name type="scientific">Legionella drancourtii LLAP12</name>
    <dbReference type="NCBI Taxonomy" id="658187"/>
    <lineage>
        <taxon>Bacteria</taxon>
        <taxon>Pseudomonadati</taxon>
        <taxon>Pseudomonadota</taxon>
        <taxon>Gammaproteobacteria</taxon>
        <taxon>Legionellales</taxon>
        <taxon>Legionellaceae</taxon>
        <taxon>Legionella</taxon>
    </lineage>
</organism>
<evidence type="ECO:0000256" key="1">
    <source>
        <dbReference type="ARBA" id="ARBA00000553"/>
    </source>
</evidence>
<dbReference type="HOGENOM" id="CLU_065784_1_1_6"/>
<proteinExistence type="inferred from homology"/>
<evidence type="ECO:0000256" key="2">
    <source>
        <dbReference type="ARBA" id="ARBA00007353"/>
    </source>
</evidence>
<keyword evidence="5" id="KW-0378">Hydrolase</keyword>
<dbReference type="InterPro" id="IPR038371">
    <property type="entry name" value="Cu_polyphenol_OxRdtase_sf"/>
</dbReference>
<dbReference type="NCBIfam" id="TIGR00726">
    <property type="entry name" value="peptidoglycan editing factor PgeF"/>
    <property type="match status" value="1"/>
</dbReference>
<gene>
    <name evidence="11" type="ORF">LDG_8863</name>
</gene>
<keyword evidence="6" id="KW-0862">Zinc</keyword>
<dbReference type="CDD" id="cd16833">
    <property type="entry name" value="YfiH"/>
    <property type="match status" value="1"/>
</dbReference>
<dbReference type="Proteomes" id="UP000002770">
    <property type="component" value="Unassembled WGS sequence"/>
</dbReference>
<comment type="catalytic activity">
    <reaction evidence="9">
        <text>S-methyl-5'-thioadenosine + phosphate = 5-(methylsulfanyl)-alpha-D-ribose 1-phosphate + adenine</text>
        <dbReference type="Rhea" id="RHEA:11852"/>
        <dbReference type="ChEBI" id="CHEBI:16708"/>
        <dbReference type="ChEBI" id="CHEBI:17509"/>
        <dbReference type="ChEBI" id="CHEBI:43474"/>
        <dbReference type="ChEBI" id="CHEBI:58533"/>
        <dbReference type="EC" id="2.4.2.28"/>
    </reaction>
    <physiologicalReaction direction="left-to-right" evidence="9">
        <dbReference type="Rhea" id="RHEA:11853"/>
    </physiologicalReaction>
</comment>
<evidence type="ECO:0000313" key="11">
    <source>
        <dbReference type="EMBL" id="EHL29145.1"/>
    </source>
</evidence>
<dbReference type="Pfam" id="PF02578">
    <property type="entry name" value="Cu-oxidase_4"/>
    <property type="match status" value="1"/>
</dbReference>
<evidence type="ECO:0000313" key="12">
    <source>
        <dbReference type="Proteomes" id="UP000002770"/>
    </source>
</evidence>
<dbReference type="GO" id="GO:0017061">
    <property type="term" value="F:S-methyl-5-thioadenosine phosphorylase activity"/>
    <property type="evidence" value="ECO:0007669"/>
    <property type="project" value="UniProtKB-EC"/>
</dbReference>
<name>G9EU71_9GAMM</name>
<comment type="catalytic activity">
    <reaction evidence="8">
        <text>adenosine + phosphate = alpha-D-ribose 1-phosphate + adenine</text>
        <dbReference type="Rhea" id="RHEA:27642"/>
        <dbReference type="ChEBI" id="CHEBI:16335"/>
        <dbReference type="ChEBI" id="CHEBI:16708"/>
        <dbReference type="ChEBI" id="CHEBI:43474"/>
        <dbReference type="ChEBI" id="CHEBI:57720"/>
        <dbReference type="EC" id="2.4.2.1"/>
    </reaction>
    <physiologicalReaction direction="left-to-right" evidence="8">
        <dbReference type="Rhea" id="RHEA:27643"/>
    </physiologicalReaction>
</comment>
<evidence type="ECO:0000256" key="9">
    <source>
        <dbReference type="ARBA" id="ARBA00049893"/>
    </source>
</evidence>
<evidence type="ECO:0000256" key="6">
    <source>
        <dbReference type="ARBA" id="ARBA00022833"/>
    </source>
</evidence>
<keyword evidence="4" id="KW-0479">Metal-binding</keyword>
<dbReference type="InterPro" id="IPR011324">
    <property type="entry name" value="Cytotoxic_necrot_fac-like_cat"/>
</dbReference>
<protein>
    <recommendedName>
        <fullName evidence="10">Purine nucleoside phosphorylase</fullName>
    </recommendedName>
</protein>
<evidence type="ECO:0000256" key="10">
    <source>
        <dbReference type="RuleBase" id="RU361274"/>
    </source>
</evidence>
<dbReference type="GO" id="GO:0005507">
    <property type="term" value="F:copper ion binding"/>
    <property type="evidence" value="ECO:0007669"/>
    <property type="project" value="TreeGrafter"/>
</dbReference>
<dbReference type="GO" id="GO:0016787">
    <property type="term" value="F:hydrolase activity"/>
    <property type="evidence" value="ECO:0007669"/>
    <property type="project" value="UniProtKB-KW"/>
</dbReference>
<dbReference type="STRING" id="658187.LDG_8863"/>
<dbReference type="PANTHER" id="PTHR30616">
    <property type="entry name" value="UNCHARACTERIZED PROTEIN YFIH"/>
    <property type="match status" value="1"/>
</dbReference>
<sequence length="245" mass="27439">MKTKLANWPAPKNICALSTTRLSGFSQTPYNFNNLGLGIGDNDQHVLQNRQQLVEQLQLPGEPQWLRQTHSTHCVLVEEESNRDADASITRSSTHPLVILTADCLPIVLCNRQGTEIAAIHAGWRGLVNGIVENTLAKMRSKASELLAWIGPAICQQCYEVGDEVYQTFTSKYPESKLAFTSVNAKWRANLPKIAEMVLNLQSVNAVYQSELCTFESESELYSYRRTSQTGRIGTLIWINDQPQD</sequence>
<dbReference type="PANTHER" id="PTHR30616:SF2">
    <property type="entry name" value="PURINE NUCLEOSIDE PHOSPHORYLASE LACC1"/>
    <property type="match status" value="1"/>
</dbReference>
<dbReference type="AlphaFoldDB" id="G9EU71"/>
<dbReference type="eggNOG" id="COG1496">
    <property type="taxonomic scope" value="Bacteria"/>
</dbReference>
<dbReference type="InterPro" id="IPR003730">
    <property type="entry name" value="Cu_polyphenol_OxRdtase"/>
</dbReference>